<dbReference type="Pfam" id="PF03975">
    <property type="entry name" value="CheD"/>
    <property type="match status" value="1"/>
</dbReference>
<dbReference type="RefSeq" id="WP_346758025.1">
    <property type="nucleotide sequence ID" value="NZ_JAUJEB010000001.1"/>
</dbReference>
<keyword evidence="1 3" id="KW-0145">Chemotaxis</keyword>
<evidence type="ECO:0000256" key="1">
    <source>
        <dbReference type="ARBA" id="ARBA00022500"/>
    </source>
</evidence>
<comment type="catalytic activity">
    <reaction evidence="3">
        <text>L-glutaminyl-[protein] + H2O = L-glutamyl-[protein] + NH4(+)</text>
        <dbReference type="Rhea" id="RHEA:16441"/>
        <dbReference type="Rhea" id="RHEA-COMP:10207"/>
        <dbReference type="Rhea" id="RHEA-COMP:10208"/>
        <dbReference type="ChEBI" id="CHEBI:15377"/>
        <dbReference type="ChEBI" id="CHEBI:28938"/>
        <dbReference type="ChEBI" id="CHEBI:29973"/>
        <dbReference type="ChEBI" id="CHEBI:30011"/>
        <dbReference type="EC" id="3.5.1.44"/>
    </reaction>
</comment>
<dbReference type="PANTHER" id="PTHR35147">
    <property type="entry name" value="CHEMORECEPTOR GLUTAMINE DEAMIDASE CHED-RELATED"/>
    <property type="match status" value="1"/>
</dbReference>
<dbReference type="InterPro" id="IPR005659">
    <property type="entry name" value="Chemorcpt_Glu_NH3ase_CheD"/>
</dbReference>
<dbReference type="InterPro" id="IPR038592">
    <property type="entry name" value="CheD-like_sf"/>
</dbReference>
<comment type="caution">
    <text evidence="4">The sequence shown here is derived from an EMBL/GenBank/DDBJ whole genome shotgun (WGS) entry which is preliminary data.</text>
</comment>
<comment type="similarity">
    <text evidence="3">Belongs to the CheD family.</text>
</comment>
<name>A0ABT8L4R8_9BACT</name>
<sequence length="156" mass="16958">MAQTNSKYGLHALNIGETVVCAAPGEIVCYGLGSCLGVFLYDKFQKVGAGAHILSPGNGEEHKSDQMLDDIINGMLDKGCHRLTIRARLVGGANILNLHAYRIGYRNTIYVKKELRKKGIVVSSEDTGGTKSRTARLDVESGILSVNNARKNYYTI</sequence>
<dbReference type="PANTHER" id="PTHR35147:SF1">
    <property type="entry name" value="CHEMORECEPTOR GLUTAMINE DEAMIDASE CHED-RELATED"/>
    <property type="match status" value="1"/>
</dbReference>
<comment type="function">
    <text evidence="3">Probably deamidates glutamine residues to glutamate on methyl-accepting chemotaxis receptors (MCPs), playing an important role in chemotaxis.</text>
</comment>
<evidence type="ECO:0000256" key="2">
    <source>
        <dbReference type="ARBA" id="ARBA00022801"/>
    </source>
</evidence>
<evidence type="ECO:0000313" key="5">
    <source>
        <dbReference type="Proteomes" id="UP001172083"/>
    </source>
</evidence>
<reference evidence="4" key="1">
    <citation type="submission" date="2023-06" db="EMBL/GenBank/DDBJ databases">
        <title>Genomic of Agaribacillus aureum.</title>
        <authorList>
            <person name="Wang G."/>
        </authorList>
    </citation>
    <scope>NUCLEOTIDE SEQUENCE</scope>
    <source>
        <strain evidence="4">BMA12</strain>
    </source>
</reference>
<dbReference type="Gene3D" id="3.30.1330.200">
    <property type="match status" value="1"/>
</dbReference>
<dbReference type="EMBL" id="JAUJEB010000001">
    <property type="protein sequence ID" value="MDN5212708.1"/>
    <property type="molecule type" value="Genomic_DNA"/>
</dbReference>
<dbReference type="Proteomes" id="UP001172083">
    <property type="component" value="Unassembled WGS sequence"/>
</dbReference>
<keyword evidence="2 3" id="KW-0378">Hydrolase</keyword>
<dbReference type="HAMAP" id="MF_01440">
    <property type="entry name" value="CheD"/>
    <property type="match status" value="1"/>
</dbReference>
<keyword evidence="5" id="KW-1185">Reference proteome</keyword>
<evidence type="ECO:0000256" key="3">
    <source>
        <dbReference type="HAMAP-Rule" id="MF_01440"/>
    </source>
</evidence>
<accession>A0ABT8L4R8</accession>
<dbReference type="EC" id="3.5.1.44" evidence="3"/>
<dbReference type="CDD" id="cd16352">
    <property type="entry name" value="CheD"/>
    <property type="match status" value="1"/>
</dbReference>
<proteinExistence type="inferred from homology"/>
<dbReference type="SUPFAM" id="SSF64438">
    <property type="entry name" value="CNF1/YfiH-like putative cysteine hydrolases"/>
    <property type="match status" value="1"/>
</dbReference>
<dbReference type="InterPro" id="IPR011324">
    <property type="entry name" value="Cytotoxic_necrot_fac-like_cat"/>
</dbReference>
<protein>
    <recommendedName>
        <fullName evidence="3">Probable chemoreceptor glutamine deamidase CheD</fullName>
        <ecNumber evidence="3">3.5.1.44</ecNumber>
    </recommendedName>
</protein>
<evidence type="ECO:0000313" key="4">
    <source>
        <dbReference type="EMBL" id="MDN5212708.1"/>
    </source>
</evidence>
<organism evidence="4 5">
    <name type="scientific">Agaribacillus aureus</name>
    <dbReference type="NCBI Taxonomy" id="3051825"/>
    <lineage>
        <taxon>Bacteria</taxon>
        <taxon>Pseudomonadati</taxon>
        <taxon>Bacteroidota</taxon>
        <taxon>Cytophagia</taxon>
        <taxon>Cytophagales</taxon>
        <taxon>Splendidivirgaceae</taxon>
        <taxon>Agaribacillus</taxon>
    </lineage>
</organism>
<gene>
    <name evidence="3" type="primary">cheD</name>
    <name evidence="4" type="ORF">QQ020_11650</name>
</gene>